<dbReference type="Pfam" id="PF13826">
    <property type="entry name" value="Monooxy_af470-like"/>
    <property type="match status" value="1"/>
</dbReference>
<evidence type="ECO:0000256" key="1">
    <source>
        <dbReference type="SAM" id="MobiDB-lite"/>
    </source>
</evidence>
<protein>
    <submittedName>
        <fullName evidence="2">DUF4188 domain-containing protein</fullName>
    </submittedName>
</protein>
<feature type="compositionally biased region" description="Basic and acidic residues" evidence="1">
    <location>
        <begin position="148"/>
        <end position="160"/>
    </location>
</feature>
<feature type="region of interest" description="Disordered" evidence="1">
    <location>
        <begin position="148"/>
        <end position="175"/>
    </location>
</feature>
<proteinExistence type="predicted"/>
<evidence type="ECO:0000313" key="2">
    <source>
        <dbReference type="EMBL" id="QGX95142.1"/>
    </source>
</evidence>
<dbReference type="KEGG" id="hra:EI982_10225"/>
<name>A0A6B9F6T8_9EURY</name>
<dbReference type="GeneID" id="43369918"/>
<organism evidence="2 3">
    <name type="scientific">Haloplanus rallus</name>
    <dbReference type="NCBI Taxonomy" id="1816183"/>
    <lineage>
        <taxon>Archaea</taxon>
        <taxon>Methanobacteriati</taxon>
        <taxon>Methanobacteriota</taxon>
        <taxon>Stenosarchaea group</taxon>
        <taxon>Halobacteria</taxon>
        <taxon>Halobacteriales</taxon>
        <taxon>Haloferacaceae</taxon>
        <taxon>Haloplanus</taxon>
    </lineage>
</organism>
<accession>A0A6B9F6T8</accession>
<dbReference type="Proteomes" id="UP000428325">
    <property type="component" value="Chromosome"/>
</dbReference>
<dbReference type="OrthoDB" id="198893at2157"/>
<sequence>MTGVIPERVTARVDGTFVVFRIGMRINSLWKVHRWLPVFLSMPRMLRELEADPESGLLETQASLGLREQTLTQYWESFEHLESYARDPDAEHLPAWKAFNRRVGEGGDVGIWHETFLVREGEYEAVYNNMPPTGLGAVGELVPASGRHETASGRLGRTDGDGTPVDTGGDRRDST</sequence>
<reference evidence="2 3" key="1">
    <citation type="submission" date="2018-12" db="EMBL/GenBank/DDBJ databases">
        <title>Complete genome sequence of Haloplanus rallus MBLA0036.</title>
        <authorList>
            <person name="Nam Y.-d."/>
            <person name="Kang J."/>
            <person name="Chung W.-H."/>
            <person name="Park Y.S."/>
        </authorList>
    </citation>
    <scope>NUCLEOTIDE SEQUENCE [LARGE SCALE GENOMIC DNA]</scope>
    <source>
        <strain evidence="2 3">MBLA0036</strain>
    </source>
</reference>
<evidence type="ECO:0000313" key="3">
    <source>
        <dbReference type="Proteomes" id="UP000428325"/>
    </source>
</evidence>
<dbReference type="AlphaFoldDB" id="A0A6B9F6T8"/>
<dbReference type="RefSeq" id="WP_157689600.1">
    <property type="nucleotide sequence ID" value="NZ_CP034345.1"/>
</dbReference>
<dbReference type="EMBL" id="CP034345">
    <property type="protein sequence ID" value="QGX95142.1"/>
    <property type="molecule type" value="Genomic_DNA"/>
</dbReference>
<keyword evidence="3" id="KW-1185">Reference proteome</keyword>
<gene>
    <name evidence="2" type="ORF">EI982_10225</name>
</gene>
<dbReference type="InterPro" id="IPR025444">
    <property type="entry name" value="Monooxy_af470"/>
</dbReference>